<evidence type="ECO:0000259" key="1">
    <source>
        <dbReference type="Pfam" id="PF18803"/>
    </source>
</evidence>
<feature type="domain" description="CxC2-like cysteine cluster KDZ transposase-associated" evidence="1">
    <location>
        <begin position="110"/>
        <end position="153"/>
    </location>
</feature>
<keyword evidence="3" id="KW-1185">Reference proteome</keyword>
<proteinExistence type="predicted"/>
<dbReference type="Proteomes" id="UP000217790">
    <property type="component" value="Unassembled WGS sequence"/>
</dbReference>
<evidence type="ECO:0000313" key="3">
    <source>
        <dbReference type="Proteomes" id="UP000217790"/>
    </source>
</evidence>
<dbReference type="Pfam" id="PF18803">
    <property type="entry name" value="CxC2"/>
    <property type="match status" value="1"/>
</dbReference>
<dbReference type="InParanoid" id="A0A2H3E228"/>
<sequence length="742" mass="85071">MSDWKQYAPAFTMDISGEFVKDFDSKTGKRKQYDRSDDPMFAWLPFRQDFLDEMLQQEEFGNHTIHPSCTSCKAWLLSHIPTTKASKSSVAQVGNLFQSLERQILEDTTLKEMGLVFQLGHAGTECPIPGLLQMLMILHVNGVHTICGHWCSIVANVNVCDYVSTLEQKVDSWETQWVPDLYKAFGQMSRQWAYLKHLKRAGIGWIERLSHSITLIIPFFRYLYRLLVRMDANFQLKNRFQKCNKHKKDSTLYSGLDYQVPNDEYFDHLKKYVNKTDYMYHFCGVDAKRYMTVDGLVVYGCGLLGLGNLLNGESFDVGLTLLVKSSIKTAQVKNDSVGKLDDLRAKWKKKVDDWRADHSKPSLYAAEETSVQIMEVQVRLQLQSEELEEITKGKVVKKVSMSVFLSMGFELEIDQCRILSDLHSSNAMIHCQGKIHELHILFFKKLSSFWKTQNVHMPSMKALIDEEKKMRNADNAVPMAEEVKLWLPSQVPENKYRNANVVGQERSTRAHTLIDTVMDRINTSAQKYRQAQVAMVALRGESCGVCRRLEPEDIAPMHKVEHDTKVTKYLRRAGGQESRAQARPVAQKLTWIWTAGGGPESEVNQGVHKSVRVKWSKALVRKTQWVEEVEILHEEMKWTISSLKFEANQWEMLTKQSDVPVAEEVQQGQEVYAWKQAKLREHTWYAFKGRWGRWEEAMHAPMMLDPDAEQASMDEDGIGSDLDMAVSCGVPMGGNTALLLDT</sequence>
<dbReference type="AlphaFoldDB" id="A0A2H3E228"/>
<gene>
    <name evidence="2" type="ORF">ARMGADRAFT_1029005</name>
</gene>
<accession>A0A2H3E228</accession>
<dbReference type="OMA" id="TECKECC"/>
<evidence type="ECO:0000313" key="2">
    <source>
        <dbReference type="EMBL" id="PBK94603.1"/>
    </source>
</evidence>
<dbReference type="OrthoDB" id="3263473at2759"/>
<protein>
    <recommendedName>
        <fullName evidence="1">CxC2-like cysteine cluster KDZ transposase-associated domain-containing protein</fullName>
    </recommendedName>
</protein>
<dbReference type="InterPro" id="IPR041457">
    <property type="entry name" value="CxC2_KDZ-assoc"/>
</dbReference>
<organism evidence="2 3">
    <name type="scientific">Armillaria gallica</name>
    <name type="common">Bulbous honey fungus</name>
    <name type="synonym">Armillaria bulbosa</name>
    <dbReference type="NCBI Taxonomy" id="47427"/>
    <lineage>
        <taxon>Eukaryota</taxon>
        <taxon>Fungi</taxon>
        <taxon>Dikarya</taxon>
        <taxon>Basidiomycota</taxon>
        <taxon>Agaricomycotina</taxon>
        <taxon>Agaricomycetes</taxon>
        <taxon>Agaricomycetidae</taxon>
        <taxon>Agaricales</taxon>
        <taxon>Marasmiineae</taxon>
        <taxon>Physalacriaceae</taxon>
        <taxon>Armillaria</taxon>
    </lineage>
</organism>
<dbReference type="EMBL" id="KZ293653">
    <property type="protein sequence ID" value="PBK94603.1"/>
    <property type="molecule type" value="Genomic_DNA"/>
</dbReference>
<name>A0A2H3E228_ARMGA</name>
<reference evidence="3" key="1">
    <citation type="journal article" date="2017" name="Nat. Ecol. Evol.">
        <title>Genome expansion and lineage-specific genetic innovations in the forest pathogenic fungi Armillaria.</title>
        <authorList>
            <person name="Sipos G."/>
            <person name="Prasanna A.N."/>
            <person name="Walter M.C."/>
            <person name="O'Connor E."/>
            <person name="Balint B."/>
            <person name="Krizsan K."/>
            <person name="Kiss B."/>
            <person name="Hess J."/>
            <person name="Varga T."/>
            <person name="Slot J."/>
            <person name="Riley R."/>
            <person name="Boka B."/>
            <person name="Rigling D."/>
            <person name="Barry K."/>
            <person name="Lee J."/>
            <person name="Mihaltcheva S."/>
            <person name="LaButti K."/>
            <person name="Lipzen A."/>
            <person name="Waldron R."/>
            <person name="Moloney N.M."/>
            <person name="Sperisen C."/>
            <person name="Kredics L."/>
            <person name="Vagvoelgyi C."/>
            <person name="Patrignani A."/>
            <person name="Fitzpatrick D."/>
            <person name="Nagy I."/>
            <person name="Doyle S."/>
            <person name="Anderson J.B."/>
            <person name="Grigoriev I.V."/>
            <person name="Gueldener U."/>
            <person name="Muensterkoetter M."/>
            <person name="Nagy L.G."/>
        </authorList>
    </citation>
    <scope>NUCLEOTIDE SEQUENCE [LARGE SCALE GENOMIC DNA]</scope>
    <source>
        <strain evidence="3">Ar21-2</strain>
    </source>
</reference>